<accession>F8P305</accession>
<dbReference type="Pfam" id="PF04082">
    <property type="entry name" value="Fungal_trans"/>
    <property type="match status" value="1"/>
</dbReference>
<feature type="domain" description="Xylanolytic transcriptional activator regulatory" evidence="4">
    <location>
        <begin position="116"/>
        <end position="189"/>
    </location>
</feature>
<sequence>MDHASWFFRPLVRDELINDVMTPIYKINRDGGNPNHPTHCCPHKLGLLFFTFAIGALMDLELLPYNAEAERYYDLGRAALSLRSVFDSPQVQTVQAVGLMASYHALAGKNYTRDSVWSIMSLAAKLAQSIGLHRDGTRWNLDSRTVHRRRNLFWEVFSADVSHSLALGRPPSIHLSYVDCEFPKDEDEMISDTGEVQEGFWRWKYSFSKDVFLAVAEATLTAKSPSYATILDLDRKVRQMTFPPSYKPYPSPEDRDYHVPSSTMRSFYLSQHRMITMLYLHRSFFAQALLDYPSNPLASPFGPSLLTAYRCSSIIIRAHVHQFQRCPELVMRAWTLLTHTFSAAVIVGSIVTRTPNSNMAPSAMIELGLAVEIFEKSAIHCSRARIALHVLRRLREKAAHAYAQYRTGNFSNQEPTSLPREDDTQDELAIFGGQVRILPSKFLSSKRQAQANSPHLSDSTSTTSSSLDSIDVQTFPSYSSTGARNHVTSSYFSSSISNPHLSYANPEPHVYSVETRQDAHSWYSQPEHPLAVAADYASTRHYVSDYSTAMQCPTAPAYNASGADEVQTIGLTLEAGMDDQWVTFVRQTGIFDGGYNGTIGMG</sequence>
<reference evidence="5" key="1">
    <citation type="submission" date="2011-04" db="EMBL/GenBank/DDBJ databases">
        <title>Evolution of plant cell wall degrading machinery underlies the functional diversity of forest fungi.</title>
        <authorList>
            <consortium name="US DOE Joint Genome Institute (JGI-PGF)"/>
            <person name="Eastwood D.C."/>
            <person name="Floudas D."/>
            <person name="Binder M."/>
            <person name="Majcherczyk A."/>
            <person name="Schneider P."/>
            <person name="Aerts A."/>
            <person name="Asiegbu F.O."/>
            <person name="Baker S.E."/>
            <person name="Barry K."/>
            <person name="Bendiksby M."/>
            <person name="Blumentritt M."/>
            <person name="Coutinho P.M."/>
            <person name="Cullen D."/>
            <person name="Cullen D."/>
            <person name="Gathman A."/>
            <person name="Goodell B."/>
            <person name="Henrissat B."/>
            <person name="Ihrmark K."/>
            <person name="Kauserud H."/>
            <person name="Kohler A."/>
            <person name="LaButti K."/>
            <person name="Lapidus A."/>
            <person name="Lavin J.L."/>
            <person name="Lee Y.-H."/>
            <person name="Lindquist E."/>
            <person name="Lilly W."/>
            <person name="Lucas S."/>
            <person name="Morin E."/>
            <person name="Murat C."/>
            <person name="Oguiza J.A."/>
            <person name="Park J."/>
            <person name="Pisabarro A.G."/>
            <person name="Riley R."/>
            <person name="Rosling A."/>
            <person name="Salamov A."/>
            <person name="Schmidt O."/>
            <person name="Schmutz J."/>
            <person name="Skrede I."/>
            <person name="Stenlid J."/>
            <person name="Wiebenga A."/>
            <person name="Xie X."/>
            <person name="Kues U."/>
            <person name="Hibbett D.S."/>
            <person name="Hoffmeister D."/>
            <person name="Hogberg N."/>
            <person name="Martin F."/>
            <person name="Grigoriev I.V."/>
            <person name="Watkinson S.C."/>
        </authorList>
    </citation>
    <scope>NUCLEOTIDE SEQUENCE</scope>
    <source>
        <strain evidence="5">S7.9</strain>
    </source>
</reference>
<organism>
    <name type="scientific">Serpula lacrymans var. lacrymans (strain S7.9)</name>
    <name type="common">Dry rot fungus</name>
    <dbReference type="NCBI Taxonomy" id="578457"/>
    <lineage>
        <taxon>Eukaryota</taxon>
        <taxon>Fungi</taxon>
        <taxon>Dikarya</taxon>
        <taxon>Basidiomycota</taxon>
        <taxon>Agaricomycotina</taxon>
        <taxon>Agaricomycetes</taxon>
        <taxon>Agaricomycetidae</taxon>
        <taxon>Boletales</taxon>
        <taxon>Coniophorineae</taxon>
        <taxon>Serpulaceae</taxon>
        <taxon>Serpula</taxon>
    </lineage>
</organism>
<evidence type="ECO:0000256" key="3">
    <source>
        <dbReference type="SAM" id="MobiDB-lite"/>
    </source>
</evidence>
<dbReference type="HOGENOM" id="CLU_007340_1_0_1"/>
<dbReference type="SMART" id="SM00906">
    <property type="entry name" value="Fungal_trans"/>
    <property type="match status" value="1"/>
</dbReference>
<protein>
    <recommendedName>
        <fullName evidence="4">Xylanolytic transcriptional activator regulatory domain-containing protein</fullName>
    </recommendedName>
</protein>
<comment type="subcellular location">
    <subcellularLocation>
        <location evidence="1">Nucleus</location>
    </subcellularLocation>
</comment>
<feature type="compositionally biased region" description="Low complexity" evidence="3">
    <location>
        <begin position="456"/>
        <end position="467"/>
    </location>
</feature>
<dbReference type="InterPro" id="IPR007219">
    <property type="entry name" value="XnlR_reg_dom"/>
</dbReference>
<evidence type="ECO:0000313" key="5">
    <source>
        <dbReference type="EMBL" id="EGO22536.1"/>
    </source>
</evidence>
<feature type="region of interest" description="Disordered" evidence="3">
    <location>
        <begin position="448"/>
        <end position="467"/>
    </location>
</feature>
<dbReference type="InterPro" id="IPR050613">
    <property type="entry name" value="Sec_Metabolite_Reg"/>
</dbReference>
<evidence type="ECO:0000256" key="1">
    <source>
        <dbReference type="ARBA" id="ARBA00004123"/>
    </source>
</evidence>
<dbReference type="PANTHER" id="PTHR31001">
    <property type="entry name" value="UNCHARACTERIZED TRANSCRIPTIONAL REGULATORY PROTEIN"/>
    <property type="match status" value="1"/>
</dbReference>
<proteinExistence type="predicted"/>
<evidence type="ECO:0000259" key="4">
    <source>
        <dbReference type="SMART" id="SM00906"/>
    </source>
</evidence>
<dbReference type="KEGG" id="sla:SERLADRAFT_473505"/>
<keyword evidence="2" id="KW-0539">Nucleus</keyword>
<gene>
    <name evidence="5" type="ORF">SERLADRAFT_473505</name>
</gene>
<dbReference type="AlphaFoldDB" id="F8P305"/>
<dbReference type="PANTHER" id="PTHR31001:SF56">
    <property type="entry name" value="ZN(2)-C6 FUNGAL-TYPE DOMAIN-CONTAINING PROTEIN"/>
    <property type="match status" value="1"/>
</dbReference>
<evidence type="ECO:0000256" key="2">
    <source>
        <dbReference type="ARBA" id="ARBA00023242"/>
    </source>
</evidence>
<dbReference type="GO" id="GO:0006351">
    <property type="term" value="P:DNA-templated transcription"/>
    <property type="evidence" value="ECO:0007669"/>
    <property type="project" value="InterPro"/>
</dbReference>
<dbReference type="GO" id="GO:0005634">
    <property type="term" value="C:nucleus"/>
    <property type="evidence" value="ECO:0007669"/>
    <property type="project" value="UniProtKB-SubCell"/>
</dbReference>
<dbReference type="GO" id="GO:0003677">
    <property type="term" value="F:DNA binding"/>
    <property type="evidence" value="ECO:0007669"/>
    <property type="project" value="InterPro"/>
</dbReference>
<dbReference type="Proteomes" id="UP000008064">
    <property type="component" value="Unassembled WGS sequence"/>
</dbReference>
<name>F8P305_SERL9</name>
<dbReference type="CDD" id="cd12148">
    <property type="entry name" value="fungal_TF_MHR"/>
    <property type="match status" value="1"/>
</dbReference>
<dbReference type="EMBL" id="GL945437">
    <property type="protein sequence ID" value="EGO22536.1"/>
    <property type="molecule type" value="Genomic_DNA"/>
</dbReference>
<dbReference type="GO" id="GO:0008270">
    <property type="term" value="F:zinc ion binding"/>
    <property type="evidence" value="ECO:0007669"/>
    <property type="project" value="InterPro"/>
</dbReference>
<dbReference type="RefSeq" id="XP_007321074.1">
    <property type="nucleotide sequence ID" value="XM_007321012.1"/>
</dbReference>
<dbReference type="OrthoDB" id="424974at2759"/>
<dbReference type="GeneID" id="18820316"/>